<comment type="caution">
    <text evidence="3">The sequence shown here is derived from an EMBL/GenBank/DDBJ whole genome shotgun (WGS) entry which is preliminary data.</text>
</comment>
<dbReference type="SUPFAM" id="SSF53850">
    <property type="entry name" value="Periplasmic binding protein-like II"/>
    <property type="match status" value="1"/>
</dbReference>
<dbReference type="InterPro" id="IPR042100">
    <property type="entry name" value="Bug_dom1"/>
</dbReference>
<dbReference type="PANTHER" id="PTHR42928:SF5">
    <property type="entry name" value="BLR1237 PROTEIN"/>
    <property type="match status" value="1"/>
</dbReference>
<keyword evidence="3" id="KW-0675">Receptor</keyword>
<sequence length="326" mass="34294">MTDIFRRTLLAAALVASATGVHAQAAWPTAKPITLIVPFTAGGATDGIARLFAQKLGEQIGQSVVVDNVGGGGGAIGTQKAAKATPDGYTILMAVDSPAAIAQFVNPDAVKYDTQRDFAPVGMLAIQPLVIMGRPGLVANSFKDVITQAKAEPGKLTYATSGIGTILHLAMERYQQQAGIKLLHVPYRGGAQAITDLIGNQVDMAILPSGSAIPQITSKKAKGLVVTDGRRLASLPDVPSITELPGFKDLSINSWIGVFAPAKTAPAVVEKLNQEMNKVMQLPEVRAKFAELAIVPGSGTAAQFGTFVKNEQARYERIVRDANIRE</sequence>
<dbReference type="PIRSF" id="PIRSF017082">
    <property type="entry name" value="YflP"/>
    <property type="match status" value="1"/>
</dbReference>
<dbReference type="InterPro" id="IPR005064">
    <property type="entry name" value="BUG"/>
</dbReference>
<dbReference type="Proteomes" id="UP001549320">
    <property type="component" value="Unassembled WGS sequence"/>
</dbReference>
<feature type="chain" id="PRO_5047104566" evidence="2">
    <location>
        <begin position="24"/>
        <end position="326"/>
    </location>
</feature>
<dbReference type="PANTHER" id="PTHR42928">
    <property type="entry name" value="TRICARBOXYLATE-BINDING PROTEIN"/>
    <property type="match status" value="1"/>
</dbReference>
<evidence type="ECO:0000313" key="3">
    <source>
        <dbReference type="EMBL" id="MET4576412.1"/>
    </source>
</evidence>
<feature type="signal peptide" evidence="2">
    <location>
        <begin position="1"/>
        <end position="23"/>
    </location>
</feature>
<organism evidence="3 4">
    <name type="scientific">Ottowia thiooxydans</name>
    <dbReference type="NCBI Taxonomy" id="219182"/>
    <lineage>
        <taxon>Bacteria</taxon>
        <taxon>Pseudomonadati</taxon>
        <taxon>Pseudomonadota</taxon>
        <taxon>Betaproteobacteria</taxon>
        <taxon>Burkholderiales</taxon>
        <taxon>Comamonadaceae</taxon>
        <taxon>Ottowia</taxon>
    </lineage>
</organism>
<dbReference type="EMBL" id="JBEPSH010000003">
    <property type="protein sequence ID" value="MET4576412.1"/>
    <property type="molecule type" value="Genomic_DNA"/>
</dbReference>
<evidence type="ECO:0000256" key="2">
    <source>
        <dbReference type="SAM" id="SignalP"/>
    </source>
</evidence>
<gene>
    <name evidence="3" type="ORF">ABIE13_001521</name>
</gene>
<dbReference type="PROSITE" id="PS51318">
    <property type="entry name" value="TAT"/>
    <property type="match status" value="1"/>
</dbReference>
<dbReference type="Gene3D" id="3.40.190.150">
    <property type="entry name" value="Bordetella uptake gene, domain 1"/>
    <property type="match status" value="1"/>
</dbReference>
<reference evidence="3 4" key="1">
    <citation type="submission" date="2024-06" db="EMBL/GenBank/DDBJ databases">
        <title>Sorghum-associated microbial communities from plants grown in Nebraska, USA.</title>
        <authorList>
            <person name="Schachtman D."/>
        </authorList>
    </citation>
    <scope>NUCLEOTIDE SEQUENCE [LARGE SCALE GENOMIC DNA]</scope>
    <source>
        <strain evidence="3 4">2709</strain>
    </source>
</reference>
<dbReference type="Gene3D" id="3.40.190.10">
    <property type="entry name" value="Periplasmic binding protein-like II"/>
    <property type="match status" value="1"/>
</dbReference>
<dbReference type="InterPro" id="IPR006311">
    <property type="entry name" value="TAT_signal"/>
</dbReference>
<keyword evidence="2" id="KW-0732">Signal</keyword>
<comment type="similarity">
    <text evidence="1">Belongs to the UPF0065 (bug) family.</text>
</comment>
<dbReference type="RefSeq" id="WP_354442496.1">
    <property type="nucleotide sequence ID" value="NZ_JBEPSH010000003.1"/>
</dbReference>
<evidence type="ECO:0000256" key="1">
    <source>
        <dbReference type="ARBA" id="ARBA00006987"/>
    </source>
</evidence>
<evidence type="ECO:0000313" key="4">
    <source>
        <dbReference type="Proteomes" id="UP001549320"/>
    </source>
</evidence>
<dbReference type="Pfam" id="PF03401">
    <property type="entry name" value="TctC"/>
    <property type="match status" value="1"/>
</dbReference>
<protein>
    <submittedName>
        <fullName evidence="3">Tripartite-type tricarboxylate transporter receptor subunit TctC</fullName>
    </submittedName>
</protein>
<proteinExistence type="inferred from homology"/>
<keyword evidence="4" id="KW-1185">Reference proteome</keyword>
<accession>A0ABV2Q678</accession>
<name>A0ABV2Q678_9BURK</name>